<keyword evidence="3" id="KW-0967">Endosome</keyword>
<feature type="compositionally biased region" description="Low complexity" evidence="7">
    <location>
        <begin position="466"/>
        <end position="481"/>
    </location>
</feature>
<proteinExistence type="predicted"/>
<feature type="region of interest" description="Disordered" evidence="7">
    <location>
        <begin position="179"/>
        <end position="198"/>
    </location>
</feature>
<name>A0A6G1S4V3_9ACAR</name>
<comment type="subcellular location">
    <subcellularLocation>
        <location evidence="1">Early endosome membrane</location>
        <topology evidence="1">Peripheral membrane protein</topology>
        <orientation evidence="1">Cytoplasmic side</orientation>
    </subcellularLocation>
</comment>
<keyword evidence="5" id="KW-0446">Lipid-binding</keyword>
<dbReference type="Pfam" id="PF00787">
    <property type="entry name" value="PX"/>
    <property type="match status" value="1"/>
</dbReference>
<feature type="region of interest" description="Disordered" evidence="7">
    <location>
        <begin position="1"/>
        <end position="23"/>
    </location>
</feature>
<keyword evidence="4" id="KW-0653">Protein transport</keyword>
<dbReference type="PANTHER" id="PTHR20939:SF11">
    <property type="entry name" value="LD12265P"/>
    <property type="match status" value="1"/>
</dbReference>
<dbReference type="Gene3D" id="3.30.1520.10">
    <property type="entry name" value="Phox-like domain"/>
    <property type="match status" value="1"/>
</dbReference>
<protein>
    <submittedName>
        <fullName evidence="9">Sorting nexin-20</fullName>
    </submittedName>
</protein>
<feature type="compositionally biased region" description="Low complexity" evidence="7">
    <location>
        <begin position="507"/>
        <end position="520"/>
    </location>
</feature>
<dbReference type="PANTHER" id="PTHR20939">
    <property type="entry name" value="SORTING NEXIN 20, 21"/>
    <property type="match status" value="1"/>
</dbReference>
<feature type="compositionally biased region" description="Polar residues" evidence="7">
    <location>
        <begin position="282"/>
        <end position="303"/>
    </location>
</feature>
<keyword evidence="2" id="KW-0813">Transport</keyword>
<feature type="compositionally biased region" description="Acidic residues" evidence="7">
    <location>
        <begin position="78"/>
        <end position="91"/>
    </location>
</feature>
<evidence type="ECO:0000256" key="3">
    <source>
        <dbReference type="ARBA" id="ARBA00022753"/>
    </source>
</evidence>
<keyword evidence="6" id="KW-0472">Membrane</keyword>
<dbReference type="SUPFAM" id="SSF64268">
    <property type="entry name" value="PX domain"/>
    <property type="match status" value="1"/>
</dbReference>
<dbReference type="AlphaFoldDB" id="A0A6G1S4V3"/>
<dbReference type="GO" id="GO:0015031">
    <property type="term" value="P:protein transport"/>
    <property type="evidence" value="ECO:0007669"/>
    <property type="project" value="UniProtKB-KW"/>
</dbReference>
<feature type="region of interest" description="Disordered" evidence="7">
    <location>
        <begin position="651"/>
        <end position="684"/>
    </location>
</feature>
<evidence type="ECO:0000313" key="9">
    <source>
        <dbReference type="EMBL" id="MDE45398.1"/>
    </source>
</evidence>
<evidence type="ECO:0000256" key="7">
    <source>
        <dbReference type="SAM" id="MobiDB-lite"/>
    </source>
</evidence>
<accession>A0A6G1S4V3</accession>
<gene>
    <name evidence="9" type="primary">SNX20</name>
    <name evidence="9" type="ORF">g.1030</name>
</gene>
<sequence length="709" mass="78866">MTKLPPAVGSVKNHEKVIGENEETKRLDLNSDIMNKTYSQVQKPLAQNVIDLGSSDGQAHNNFHITTNILTSDGSGGELDEEDSVDDDDDYNNNNNDSLEPLGYHSFLYDVNIEYSPGGNLSGSLSNKHCFKMKCLPYMVESDRNELLGLGSFSIDEEDNTSDMIDCDRRDERYICKSNQDAGDNQSDSLNASQRSSPIDVTKETCAFLGNSDYVPNSRNKSRRVVLELVSAKLSQSSGYTIPPNSSFNNLVSLAEDGPSSTIAANTTNSNTSNNNSETSSLKSYNSHSSARITSHPQNTRSQAHLLASKKATPSPPTTSPISSKKFVNYTILIKTVPGLDKFPAVVERRFSDFLSLYQGLKSNEALADIVDRNVTFPKKVYMGNFSLEKIAERSIEFTRLLHLCMSEFTLLWSVPFISFLIDKELKEAHRLALFGDPDDVQALIETAYYIEQKLYMRFEPSARSSTSSSSLDLQSNHQSQIDSPTLPNRKPTPSPNRATRDQTISAIHGNGSINNHNNAQRPKPTPSSGEPGDKRLSCNNSICGASYSSSRVVIDKSILAPINQRILVTFCMLFVTYCRTNNYIELKLAVHKFGRLIASQEYIDSLINTRHYNSLKACLLFLMNMTQGNVIDDSLRLQLKRRLEDIDGANADLAQNPGGNGTEHRDSNQMSSRRGRNDNVVSKRDSTRIIKNDLTSLLRDRNFCLFQS</sequence>
<feature type="compositionally biased region" description="Low complexity" evidence="7">
    <location>
        <begin position="262"/>
        <end position="281"/>
    </location>
</feature>
<evidence type="ECO:0000256" key="4">
    <source>
        <dbReference type="ARBA" id="ARBA00022927"/>
    </source>
</evidence>
<feature type="compositionally biased region" description="Basic and acidic residues" evidence="7">
    <location>
        <begin position="12"/>
        <end position="23"/>
    </location>
</feature>
<feature type="region of interest" description="Disordered" evidence="7">
    <location>
        <begin position="466"/>
        <end position="535"/>
    </location>
</feature>
<dbReference type="GO" id="GO:1901981">
    <property type="term" value="F:phosphatidylinositol phosphate binding"/>
    <property type="evidence" value="ECO:0007669"/>
    <property type="project" value="TreeGrafter"/>
</dbReference>
<evidence type="ECO:0000256" key="6">
    <source>
        <dbReference type="ARBA" id="ARBA00023136"/>
    </source>
</evidence>
<evidence type="ECO:0000259" key="8">
    <source>
        <dbReference type="PROSITE" id="PS50195"/>
    </source>
</evidence>
<dbReference type="PROSITE" id="PS50195">
    <property type="entry name" value="PX"/>
    <property type="match status" value="1"/>
</dbReference>
<organism evidence="9">
    <name type="scientific">Aceria tosichella</name>
    <name type="common">wheat curl mite</name>
    <dbReference type="NCBI Taxonomy" id="561515"/>
    <lineage>
        <taxon>Eukaryota</taxon>
        <taxon>Metazoa</taxon>
        <taxon>Ecdysozoa</taxon>
        <taxon>Arthropoda</taxon>
        <taxon>Chelicerata</taxon>
        <taxon>Arachnida</taxon>
        <taxon>Acari</taxon>
        <taxon>Acariformes</taxon>
        <taxon>Trombidiformes</taxon>
        <taxon>Prostigmata</taxon>
        <taxon>Eupodina</taxon>
        <taxon>Eriophyoidea</taxon>
        <taxon>Eriophyidae</taxon>
        <taxon>Eriophyinae</taxon>
        <taxon>Aceriini</taxon>
        <taxon>Aceria</taxon>
    </lineage>
</organism>
<feature type="region of interest" description="Disordered" evidence="7">
    <location>
        <begin position="68"/>
        <end position="95"/>
    </location>
</feature>
<feature type="region of interest" description="Disordered" evidence="7">
    <location>
        <begin position="262"/>
        <end position="320"/>
    </location>
</feature>
<evidence type="ECO:0000256" key="2">
    <source>
        <dbReference type="ARBA" id="ARBA00022448"/>
    </source>
</evidence>
<feature type="domain" description="PX" evidence="8">
    <location>
        <begin position="308"/>
        <end position="428"/>
    </location>
</feature>
<dbReference type="EMBL" id="GGYP01000627">
    <property type="protein sequence ID" value="MDE45398.1"/>
    <property type="molecule type" value="Transcribed_RNA"/>
</dbReference>
<evidence type="ECO:0000256" key="1">
    <source>
        <dbReference type="ARBA" id="ARBA00004469"/>
    </source>
</evidence>
<feature type="compositionally biased region" description="Polar residues" evidence="7">
    <location>
        <begin position="496"/>
        <end position="506"/>
    </location>
</feature>
<evidence type="ECO:0000256" key="5">
    <source>
        <dbReference type="ARBA" id="ARBA00023121"/>
    </source>
</evidence>
<dbReference type="InterPro" id="IPR039937">
    <property type="entry name" value="SNX20/SNX21"/>
</dbReference>
<dbReference type="InterPro" id="IPR001683">
    <property type="entry name" value="PX_dom"/>
</dbReference>
<reference evidence="9" key="1">
    <citation type="submission" date="2018-10" db="EMBL/GenBank/DDBJ databases">
        <title>Transcriptome assembly of Aceria tosichella (Wheat curl mite) Type 2.</title>
        <authorList>
            <person name="Scully E.D."/>
            <person name="Geib S.M."/>
            <person name="Palmer N.A."/>
            <person name="Gupta A.K."/>
            <person name="Sarath G."/>
            <person name="Tatineni S."/>
        </authorList>
    </citation>
    <scope>NUCLEOTIDE SEQUENCE</scope>
    <source>
        <strain evidence="9">LincolnNE</strain>
    </source>
</reference>
<dbReference type="InterPro" id="IPR036871">
    <property type="entry name" value="PX_dom_sf"/>
</dbReference>
<dbReference type="GO" id="GO:0031901">
    <property type="term" value="C:early endosome membrane"/>
    <property type="evidence" value="ECO:0007669"/>
    <property type="project" value="UniProtKB-SubCell"/>
</dbReference>